<sequence>IQSYPGLGQKKIPGVSVQTKGPECQGESAAKHLVHVLRSDRFSHRHTQQAAAWNCAGQLPWQRTAVAGDDSRRAVQLHHGRHQAVLPAGLPCADSRGHHNRSLRACCCSPNTQRASMARAIHRHHQTTTGGVFIFLRVTEGSGG</sequence>
<dbReference type="Proteomes" id="UP001482620">
    <property type="component" value="Unassembled WGS sequence"/>
</dbReference>
<name>A0ABV0SV23_9TELE</name>
<keyword evidence="3" id="KW-1185">Reference proteome</keyword>
<feature type="non-terminal residue" evidence="2">
    <location>
        <position position="144"/>
    </location>
</feature>
<comment type="caution">
    <text evidence="2">The sequence shown here is derived from an EMBL/GenBank/DDBJ whole genome shotgun (WGS) entry which is preliminary data.</text>
</comment>
<reference evidence="2 3" key="1">
    <citation type="submission" date="2021-06" db="EMBL/GenBank/DDBJ databases">
        <authorList>
            <person name="Palmer J.M."/>
        </authorList>
    </citation>
    <scope>NUCLEOTIDE SEQUENCE [LARGE SCALE GENOMIC DNA]</scope>
    <source>
        <strain evidence="3">if_2019</strain>
        <tissue evidence="2">Muscle</tissue>
    </source>
</reference>
<evidence type="ECO:0000256" key="1">
    <source>
        <dbReference type="SAM" id="MobiDB-lite"/>
    </source>
</evidence>
<feature type="non-terminal residue" evidence="2">
    <location>
        <position position="1"/>
    </location>
</feature>
<proteinExistence type="predicted"/>
<accession>A0ABV0SV23</accession>
<evidence type="ECO:0000313" key="2">
    <source>
        <dbReference type="EMBL" id="MEQ2224454.1"/>
    </source>
</evidence>
<organism evidence="2 3">
    <name type="scientific">Ilyodon furcidens</name>
    <name type="common">goldbreast splitfin</name>
    <dbReference type="NCBI Taxonomy" id="33524"/>
    <lineage>
        <taxon>Eukaryota</taxon>
        <taxon>Metazoa</taxon>
        <taxon>Chordata</taxon>
        <taxon>Craniata</taxon>
        <taxon>Vertebrata</taxon>
        <taxon>Euteleostomi</taxon>
        <taxon>Actinopterygii</taxon>
        <taxon>Neopterygii</taxon>
        <taxon>Teleostei</taxon>
        <taxon>Neoteleostei</taxon>
        <taxon>Acanthomorphata</taxon>
        <taxon>Ovalentaria</taxon>
        <taxon>Atherinomorphae</taxon>
        <taxon>Cyprinodontiformes</taxon>
        <taxon>Goodeidae</taxon>
        <taxon>Ilyodon</taxon>
    </lineage>
</organism>
<feature type="region of interest" description="Disordered" evidence="1">
    <location>
        <begin position="1"/>
        <end position="22"/>
    </location>
</feature>
<evidence type="ECO:0000313" key="3">
    <source>
        <dbReference type="Proteomes" id="UP001482620"/>
    </source>
</evidence>
<dbReference type="EMBL" id="JAHRIQ010012079">
    <property type="protein sequence ID" value="MEQ2224454.1"/>
    <property type="molecule type" value="Genomic_DNA"/>
</dbReference>
<gene>
    <name evidence="2" type="ORF">ILYODFUR_007614</name>
</gene>
<protein>
    <submittedName>
        <fullName evidence="2">Uncharacterized protein</fullName>
    </submittedName>
</protein>